<evidence type="ECO:0000313" key="1">
    <source>
        <dbReference type="EMBL" id="KAH9717145.1"/>
    </source>
</evidence>
<sequence length="493" mass="56303">MNSFWWRTNHSGGKYINWVKWEYLYKLKGCGGLGFKQLYLFNIAMLGRQMWKLLTSPDSLMARILKARYYPRTSVVRASLGHNPSYVWRSILAAKEVVVQESRVQVGSGRSLSIGKDPWLPDLKDGSPVSSLMMPHQRAWDYDAISDIFNLRDKELILKVPLSSRREEDDVWYWMADSRGCYSVRSCYKVLNPITPGSFADVWRKLWNLKVPKKVKNFIWRAAHNVLPTAINLISKRVDVPSTCSVCNAYEETVLHSLVTCSFAKSCWNSSSVGFVGYCSTFLDWLAHVFTRCIWNNTASSVCQILNSAGQFLYQWQEAKQQVFDINDDTHRLVHGALCWEKPKLARCVGVAGNFGAREAEALGIREALSWMKELQFSCVIIEMDCLQVFRALVEKFSSPNGFGLIIEDCRALVKFIGEVQFSFVRRSAHLATHSVARATGFLSVTKLITRLGFELQLISLNKQSCFLFFFSLHKYGFLYLQRNSNALVSICL</sequence>
<keyword evidence="1" id="KW-0548">Nucleotidyltransferase</keyword>
<name>A0ACB8JJQ7_CITSI</name>
<keyword evidence="1" id="KW-0808">Transferase</keyword>
<reference evidence="2" key="1">
    <citation type="journal article" date="2023" name="Hortic. Res.">
        <title>A chromosome-level phased genome enabling allele-level studies in sweet orange: a case study on citrus Huanglongbing tolerance.</title>
        <authorList>
            <person name="Wu B."/>
            <person name="Yu Q."/>
            <person name="Deng Z."/>
            <person name="Duan Y."/>
            <person name="Luo F."/>
            <person name="Gmitter F. Jr."/>
        </authorList>
    </citation>
    <scope>NUCLEOTIDE SEQUENCE [LARGE SCALE GENOMIC DNA]</scope>
    <source>
        <strain evidence="2">cv. Valencia</strain>
    </source>
</reference>
<gene>
    <name evidence="1" type="ORF">KPL71_021718</name>
</gene>
<accession>A0ACB8JJQ7</accession>
<organism evidence="1 2">
    <name type="scientific">Citrus sinensis</name>
    <name type="common">Sweet orange</name>
    <name type="synonym">Citrus aurantium var. sinensis</name>
    <dbReference type="NCBI Taxonomy" id="2711"/>
    <lineage>
        <taxon>Eukaryota</taxon>
        <taxon>Viridiplantae</taxon>
        <taxon>Streptophyta</taxon>
        <taxon>Embryophyta</taxon>
        <taxon>Tracheophyta</taxon>
        <taxon>Spermatophyta</taxon>
        <taxon>Magnoliopsida</taxon>
        <taxon>eudicotyledons</taxon>
        <taxon>Gunneridae</taxon>
        <taxon>Pentapetalae</taxon>
        <taxon>rosids</taxon>
        <taxon>malvids</taxon>
        <taxon>Sapindales</taxon>
        <taxon>Rutaceae</taxon>
        <taxon>Aurantioideae</taxon>
        <taxon>Citrus</taxon>
    </lineage>
</organism>
<evidence type="ECO:0000313" key="2">
    <source>
        <dbReference type="Proteomes" id="UP000829398"/>
    </source>
</evidence>
<protein>
    <submittedName>
        <fullName evidence="1">Reverse transcriptase/RNA-dependent DNA polymerase</fullName>
    </submittedName>
</protein>
<proteinExistence type="predicted"/>
<dbReference type="EMBL" id="CM039176">
    <property type="protein sequence ID" value="KAH9717145.1"/>
    <property type="molecule type" value="Genomic_DNA"/>
</dbReference>
<keyword evidence="2" id="KW-1185">Reference proteome</keyword>
<keyword evidence="1" id="KW-0695">RNA-directed DNA polymerase</keyword>
<dbReference type="Proteomes" id="UP000829398">
    <property type="component" value="Chromosome 7"/>
</dbReference>
<comment type="caution">
    <text evidence="1">The sequence shown here is derived from an EMBL/GenBank/DDBJ whole genome shotgun (WGS) entry which is preliminary data.</text>
</comment>